<dbReference type="EMBL" id="UOEP01000012">
    <property type="protein sequence ID" value="VAW12888.1"/>
    <property type="molecule type" value="Genomic_DNA"/>
</dbReference>
<dbReference type="AlphaFoldDB" id="A0A3B0T4K2"/>
<dbReference type="GO" id="GO:0043165">
    <property type="term" value="P:Gram-negative-bacterium-type cell outer membrane assembly"/>
    <property type="evidence" value="ECO:0007669"/>
    <property type="project" value="InterPro"/>
</dbReference>
<dbReference type="Pfam" id="PF04390">
    <property type="entry name" value="LptE"/>
    <property type="match status" value="1"/>
</dbReference>
<dbReference type="GO" id="GO:0019867">
    <property type="term" value="C:outer membrane"/>
    <property type="evidence" value="ECO:0007669"/>
    <property type="project" value="InterPro"/>
</dbReference>
<proteinExistence type="predicted"/>
<accession>A0A3B0T4K2</accession>
<organism evidence="1">
    <name type="scientific">hydrothermal vent metagenome</name>
    <dbReference type="NCBI Taxonomy" id="652676"/>
    <lineage>
        <taxon>unclassified sequences</taxon>
        <taxon>metagenomes</taxon>
        <taxon>ecological metagenomes</taxon>
    </lineage>
</organism>
<protein>
    <submittedName>
        <fullName evidence="1">Uncharacterized protein</fullName>
    </submittedName>
</protein>
<evidence type="ECO:0000313" key="1">
    <source>
        <dbReference type="EMBL" id="VAW12888.1"/>
    </source>
</evidence>
<name>A0A3B0T4K2_9ZZZZ</name>
<dbReference type="PROSITE" id="PS51257">
    <property type="entry name" value="PROKAR_LIPOPROTEIN"/>
    <property type="match status" value="1"/>
</dbReference>
<gene>
    <name evidence="1" type="ORF">MNBD_BACTEROID01-12</name>
</gene>
<reference evidence="1" key="1">
    <citation type="submission" date="2018-06" db="EMBL/GenBank/DDBJ databases">
        <authorList>
            <person name="Zhirakovskaya E."/>
        </authorList>
    </citation>
    <scope>NUCLEOTIDE SEQUENCE</scope>
</reference>
<dbReference type="InterPro" id="IPR007485">
    <property type="entry name" value="LPS_assembly_LptE"/>
</dbReference>
<sequence>MDKIIRYNLLTILVVFVTFSGFQSCKISYSFTGANLPADVKTFSVAFFPNRAKLIYPDLSQSLTEGLREKLRRQTSLNEKDEAGDLEFSGYISNYEIRPTAIQKKDLAAQNRLTITINVKYTNNKNHDLDFERSFSGYEDYDTTKSLDEVEAELVNIIIEKLTEDIFNATIADW</sequence>